<dbReference type="SUPFAM" id="SSF49764">
    <property type="entry name" value="HSP20-like chaperones"/>
    <property type="match status" value="1"/>
</dbReference>
<proteinExistence type="inferred from homology"/>
<feature type="domain" description="SHSP" evidence="3">
    <location>
        <begin position="39"/>
        <end position="151"/>
    </location>
</feature>
<dbReference type="Gene3D" id="2.60.40.790">
    <property type="match status" value="1"/>
</dbReference>
<sequence length="151" mass="18302">MRRMTELRRWDPWRELSRVQDDLSNMFERTFGSERRERLMLSHWMPDVDIYEKDNKIYIRMDISEIKPEDIDISIVDNTMKIKGERKMTEEVKEENYYRMERRYGSFERMIELPVSVKMDDIEATYKNGVLQVELPKAEEAKAKEIKIKAA</sequence>
<evidence type="ECO:0000256" key="2">
    <source>
        <dbReference type="RuleBase" id="RU003616"/>
    </source>
</evidence>
<dbReference type="PROSITE" id="PS01031">
    <property type="entry name" value="SHSP"/>
    <property type="match status" value="1"/>
</dbReference>
<reference evidence="4 5" key="1">
    <citation type="journal article" date="2016" name="Nat. Commun.">
        <title>Thousands of microbial genomes shed light on interconnected biogeochemical processes in an aquifer system.</title>
        <authorList>
            <person name="Anantharaman K."/>
            <person name="Brown C.T."/>
            <person name="Hug L.A."/>
            <person name="Sharon I."/>
            <person name="Castelle C.J."/>
            <person name="Probst A.J."/>
            <person name="Thomas B.C."/>
            <person name="Singh A."/>
            <person name="Wilkins M.J."/>
            <person name="Karaoz U."/>
            <person name="Brodie E.L."/>
            <person name="Williams K.H."/>
            <person name="Hubbard S.S."/>
            <person name="Banfield J.F."/>
        </authorList>
    </citation>
    <scope>NUCLEOTIDE SEQUENCE [LARGE SCALE GENOMIC DNA]</scope>
</reference>
<dbReference type="Proteomes" id="UP000178086">
    <property type="component" value="Unassembled WGS sequence"/>
</dbReference>
<dbReference type="Pfam" id="PF00011">
    <property type="entry name" value="HSP20"/>
    <property type="match status" value="1"/>
</dbReference>
<dbReference type="InterPro" id="IPR031107">
    <property type="entry name" value="Small_HSP"/>
</dbReference>
<comment type="caution">
    <text evidence="4">The sequence shown here is derived from an EMBL/GenBank/DDBJ whole genome shotgun (WGS) entry which is preliminary data.</text>
</comment>
<evidence type="ECO:0000313" key="5">
    <source>
        <dbReference type="Proteomes" id="UP000178086"/>
    </source>
</evidence>
<comment type="similarity">
    <text evidence="1 2">Belongs to the small heat shock protein (HSP20) family.</text>
</comment>
<dbReference type="InterPro" id="IPR008978">
    <property type="entry name" value="HSP20-like_chaperone"/>
</dbReference>
<evidence type="ECO:0000313" key="4">
    <source>
        <dbReference type="EMBL" id="OFW33993.1"/>
    </source>
</evidence>
<accession>A0A1F2UTN8</accession>
<dbReference type="AlphaFoldDB" id="A0A1F2UTN8"/>
<evidence type="ECO:0000256" key="1">
    <source>
        <dbReference type="PROSITE-ProRule" id="PRU00285"/>
    </source>
</evidence>
<evidence type="ECO:0000259" key="3">
    <source>
        <dbReference type="PROSITE" id="PS01031"/>
    </source>
</evidence>
<dbReference type="EMBL" id="MELI01000055">
    <property type="protein sequence ID" value="OFW33993.1"/>
    <property type="molecule type" value="Genomic_DNA"/>
</dbReference>
<dbReference type="PANTHER" id="PTHR11527">
    <property type="entry name" value="HEAT-SHOCK PROTEIN 20 FAMILY MEMBER"/>
    <property type="match status" value="1"/>
</dbReference>
<dbReference type="CDD" id="cd06464">
    <property type="entry name" value="ACD_sHsps-like"/>
    <property type="match status" value="1"/>
</dbReference>
<gene>
    <name evidence="4" type="ORF">A2074_06205</name>
</gene>
<name>A0A1F2UTN8_9ACTN</name>
<protein>
    <recommendedName>
        <fullName evidence="3">SHSP domain-containing protein</fullName>
    </recommendedName>
</protein>
<organism evidence="4 5">
    <name type="scientific">Candidatus Aquicultor primus</name>
    <dbReference type="NCBI Taxonomy" id="1797195"/>
    <lineage>
        <taxon>Bacteria</taxon>
        <taxon>Bacillati</taxon>
        <taxon>Actinomycetota</taxon>
        <taxon>Candidatus Aquicultoria</taxon>
        <taxon>Candidatus Aquicultorales</taxon>
        <taxon>Candidatus Aquicultoraceae</taxon>
        <taxon>Candidatus Aquicultor</taxon>
    </lineage>
</organism>
<dbReference type="InterPro" id="IPR002068">
    <property type="entry name" value="A-crystallin/Hsp20_dom"/>
</dbReference>